<keyword evidence="5" id="KW-0788">Thiol protease</keyword>
<dbReference type="InterPro" id="IPR028994">
    <property type="entry name" value="Integrin_alpha_N"/>
</dbReference>
<keyword evidence="6" id="KW-0812">Transmembrane</keyword>
<evidence type="ECO:0000259" key="7">
    <source>
        <dbReference type="PROSITE" id="PS51935"/>
    </source>
</evidence>
<keyword evidence="2" id="KW-0645">Protease</keyword>
<keyword evidence="6" id="KW-0472">Membrane</keyword>
<protein>
    <submittedName>
        <fullName evidence="8">Putative alpha-amylase</fullName>
    </submittedName>
</protein>
<dbReference type="InterPro" id="IPR051794">
    <property type="entry name" value="PG_Endopeptidase_C40"/>
</dbReference>
<evidence type="ECO:0000256" key="5">
    <source>
        <dbReference type="ARBA" id="ARBA00022807"/>
    </source>
</evidence>
<dbReference type="GO" id="GO:0006508">
    <property type="term" value="P:proteolysis"/>
    <property type="evidence" value="ECO:0007669"/>
    <property type="project" value="UniProtKB-KW"/>
</dbReference>
<dbReference type="EMBL" id="U77909">
    <property type="protein sequence ID" value="AAB36555.1"/>
    <property type="molecule type" value="Genomic_DNA"/>
</dbReference>
<proteinExistence type="inferred from homology"/>
<keyword evidence="3" id="KW-0732">Signal</keyword>
<dbReference type="PROSITE" id="PS51935">
    <property type="entry name" value="NLPC_P60"/>
    <property type="match status" value="1"/>
</dbReference>
<evidence type="ECO:0000256" key="4">
    <source>
        <dbReference type="ARBA" id="ARBA00022801"/>
    </source>
</evidence>
<reference evidence="8" key="1">
    <citation type="submission" date="1996-11" db="EMBL/GenBank/DDBJ databases">
        <title>Polymerase chain reaction amplification, cloning and sequencing of a putative alpha-amylase gene from Clostridium beijerinckii strain BA101, a hyperamylolytic strain.</title>
        <authorList>
            <person name="Cann I.K.O."/>
            <person name="White B.A."/>
            <person name="Blaschek H.P."/>
        </authorList>
    </citation>
    <scope>NUCLEOTIDE SEQUENCE</scope>
    <source>
        <strain evidence="8">BA101</strain>
    </source>
</reference>
<sequence>MYEREVLLMKKIFTNVLLVGFLVFISAILYGHSVQASDSFTYASANGWWSTPSGYDVNNVGSRMVSGDFNGDGKADVATFYDYGNGASRIHVFTSTGSSFDYSSNGWWSTPSGYTASRIAAVVAGDFNGDGKDDIAAIYDYGGGQTRIHVFISTGKSFSYTDSNGWWSTPSGYTASRITGALAGDFNGDGKDDIATMYDYGNSETRIHVFTSTGSSFNYSGPSGWWSSTGYDSNRVKGRIVAGDFNGDGKTDIAAMYDYGNTASRIHVFTSTGSSFNYSGPNGWWSTPSGYDANKVTGRLVAGDFNGDKKADIAAMYDYGNTASRIHVFTSTGSSFSYTNSNGWWGVSSGYDANRVTGRVVAGDFNGDGSADIAAFYDYGNTASRIHVFTSNAVPTPNKGAQLVAYARTFIGVPYVWGGTDPSGFDCSGLVMYCYAHFGVNLPHYTGDQVKYGTVVTNLQPGDLLFFGSTSDPYHVAIYSGNGYMIEAPKTGETVHETPIRSYSIAKRIFN</sequence>
<dbReference type="PANTHER" id="PTHR47359">
    <property type="entry name" value="PEPTIDOGLYCAN DL-ENDOPEPTIDASE CWLO"/>
    <property type="match status" value="1"/>
</dbReference>
<evidence type="ECO:0000256" key="1">
    <source>
        <dbReference type="ARBA" id="ARBA00007074"/>
    </source>
</evidence>
<organism evidence="8">
    <name type="scientific">Clostridium beijerinckii</name>
    <name type="common">Clostridium MP</name>
    <dbReference type="NCBI Taxonomy" id="1520"/>
    <lineage>
        <taxon>Bacteria</taxon>
        <taxon>Bacillati</taxon>
        <taxon>Bacillota</taxon>
        <taxon>Clostridia</taxon>
        <taxon>Eubacteriales</taxon>
        <taxon>Clostridiaceae</taxon>
        <taxon>Clostridium</taxon>
    </lineage>
</organism>
<feature type="transmembrane region" description="Helical" evidence="6">
    <location>
        <begin position="12"/>
        <end position="31"/>
    </location>
</feature>
<name>P94618_CLOBE</name>
<keyword evidence="4" id="KW-0378">Hydrolase</keyword>
<dbReference type="Pfam" id="PF13517">
    <property type="entry name" value="FG-GAP_3"/>
    <property type="match status" value="3"/>
</dbReference>
<dbReference type="AlphaFoldDB" id="P94618"/>
<dbReference type="SUPFAM" id="SSF54001">
    <property type="entry name" value="Cysteine proteinases"/>
    <property type="match status" value="1"/>
</dbReference>
<dbReference type="Pfam" id="PF00877">
    <property type="entry name" value="NLPC_P60"/>
    <property type="match status" value="1"/>
</dbReference>
<evidence type="ECO:0000256" key="6">
    <source>
        <dbReference type="SAM" id="Phobius"/>
    </source>
</evidence>
<dbReference type="InterPro" id="IPR038765">
    <property type="entry name" value="Papain-like_cys_pep_sf"/>
</dbReference>
<dbReference type="InterPro" id="IPR000064">
    <property type="entry name" value="NLP_P60_dom"/>
</dbReference>
<evidence type="ECO:0000313" key="8">
    <source>
        <dbReference type="EMBL" id="AAB36555.1"/>
    </source>
</evidence>
<comment type="similarity">
    <text evidence="1">Belongs to the peptidase C40 family.</text>
</comment>
<keyword evidence="6" id="KW-1133">Transmembrane helix</keyword>
<dbReference type="Gene3D" id="2.40.128.340">
    <property type="match status" value="5"/>
</dbReference>
<dbReference type="PANTHER" id="PTHR47359:SF3">
    <property type="entry name" value="NLP_P60 DOMAIN-CONTAINING PROTEIN-RELATED"/>
    <property type="match status" value="1"/>
</dbReference>
<evidence type="ECO:0000256" key="3">
    <source>
        <dbReference type="ARBA" id="ARBA00022729"/>
    </source>
</evidence>
<accession>P94618</accession>
<dbReference type="InterPro" id="IPR013517">
    <property type="entry name" value="FG-GAP"/>
</dbReference>
<dbReference type="GO" id="GO:0008234">
    <property type="term" value="F:cysteine-type peptidase activity"/>
    <property type="evidence" value="ECO:0007669"/>
    <property type="project" value="UniProtKB-KW"/>
</dbReference>
<dbReference type="Gene3D" id="3.90.1720.10">
    <property type="entry name" value="endopeptidase domain like (from Nostoc punctiforme)"/>
    <property type="match status" value="1"/>
</dbReference>
<feature type="domain" description="NlpC/P60" evidence="7">
    <location>
        <begin position="397"/>
        <end position="511"/>
    </location>
</feature>
<dbReference type="SUPFAM" id="SSF69318">
    <property type="entry name" value="Integrin alpha N-terminal domain"/>
    <property type="match status" value="1"/>
</dbReference>
<evidence type="ECO:0000256" key="2">
    <source>
        <dbReference type="ARBA" id="ARBA00022670"/>
    </source>
</evidence>